<accession>A0A4V2E465</accession>
<evidence type="ECO:0000313" key="7">
    <source>
        <dbReference type="Proteomes" id="UP000292345"/>
    </source>
</evidence>
<dbReference type="AlphaFoldDB" id="A0A4V2E465"/>
<dbReference type="Gene3D" id="3.30.1490.20">
    <property type="entry name" value="ATP-grasp fold, A domain"/>
    <property type="match status" value="1"/>
</dbReference>
<dbReference type="SUPFAM" id="SSF56059">
    <property type="entry name" value="Glutathione synthetase ATP-binding domain-like"/>
    <property type="match status" value="1"/>
</dbReference>
<dbReference type="EMBL" id="PPUZ01000003">
    <property type="protein sequence ID" value="RZM85122.1"/>
    <property type="molecule type" value="Genomic_DNA"/>
</dbReference>
<protein>
    <submittedName>
        <fullName evidence="6">Carboxylate--amine ligase</fullName>
    </submittedName>
</protein>
<evidence type="ECO:0000256" key="1">
    <source>
        <dbReference type="ARBA" id="ARBA00022598"/>
    </source>
</evidence>
<dbReference type="Proteomes" id="UP000292345">
    <property type="component" value="Unassembled WGS sequence"/>
</dbReference>
<dbReference type="PANTHER" id="PTHR43585:SF2">
    <property type="entry name" value="ATP-GRASP ENZYME FSQD"/>
    <property type="match status" value="1"/>
</dbReference>
<organism evidence="6 7">
    <name type="scientific">Pseudoalteromonas rubra</name>
    <dbReference type="NCBI Taxonomy" id="43658"/>
    <lineage>
        <taxon>Bacteria</taxon>
        <taxon>Pseudomonadati</taxon>
        <taxon>Pseudomonadota</taxon>
        <taxon>Gammaproteobacteria</taxon>
        <taxon>Alteromonadales</taxon>
        <taxon>Pseudoalteromonadaceae</taxon>
        <taxon>Pseudoalteromonas</taxon>
    </lineage>
</organism>
<evidence type="ECO:0000256" key="4">
    <source>
        <dbReference type="PROSITE-ProRule" id="PRU00409"/>
    </source>
</evidence>
<dbReference type="PROSITE" id="PS50975">
    <property type="entry name" value="ATP_GRASP"/>
    <property type="match status" value="1"/>
</dbReference>
<evidence type="ECO:0000313" key="6">
    <source>
        <dbReference type="EMBL" id="RZM85122.1"/>
    </source>
</evidence>
<name>A0A4V2E465_9GAMM</name>
<dbReference type="Gene3D" id="3.40.50.20">
    <property type="match status" value="1"/>
</dbReference>
<dbReference type="InterPro" id="IPR013815">
    <property type="entry name" value="ATP_grasp_subdomain_1"/>
</dbReference>
<evidence type="ECO:0000256" key="3">
    <source>
        <dbReference type="ARBA" id="ARBA00022840"/>
    </source>
</evidence>
<dbReference type="PANTHER" id="PTHR43585">
    <property type="entry name" value="FUMIPYRROLE BIOSYNTHESIS PROTEIN C"/>
    <property type="match status" value="1"/>
</dbReference>
<dbReference type="RefSeq" id="WP_130243940.1">
    <property type="nucleotide sequence ID" value="NZ_PPUZ01000003.1"/>
</dbReference>
<proteinExistence type="predicted"/>
<dbReference type="InterPro" id="IPR011761">
    <property type="entry name" value="ATP-grasp"/>
</dbReference>
<dbReference type="Gene3D" id="3.30.470.20">
    <property type="entry name" value="ATP-grasp fold, B domain"/>
    <property type="match status" value="1"/>
</dbReference>
<evidence type="ECO:0000256" key="2">
    <source>
        <dbReference type="ARBA" id="ARBA00022741"/>
    </source>
</evidence>
<keyword evidence="2 4" id="KW-0547">Nucleotide-binding</keyword>
<dbReference type="GO" id="GO:0016874">
    <property type="term" value="F:ligase activity"/>
    <property type="evidence" value="ECO:0007669"/>
    <property type="project" value="UniProtKB-KW"/>
</dbReference>
<dbReference type="InterPro" id="IPR052032">
    <property type="entry name" value="ATP-dep_AA_Ligase"/>
</dbReference>
<comment type="caution">
    <text evidence="6">The sequence shown here is derived from an EMBL/GenBank/DDBJ whole genome shotgun (WGS) entry which is preliminary data.</text>
</comment>
<keyword evidence="3 4" id="KW-0067">ATP-binding</keyword>
<dbReference type="GO" id="GO:0046872">
    <property type="term" value="F:metal ion binding"/>
    <property type="evidence" value="ECO:0007669"/>
    <property type="project" value="InterPro"/>
</dbReference>
<dbReference type="Pfam" id="PF13535">
    <property type="entry name" value="ATP-grasp_4"/>
    <property type="match status" value="1"/>
</dbReference>
<evidence type="ECO:0000259" key="5">
    <source>
        <dbReference type="PROSITE" id="PS50975"/>
    </source>
</evidence>
<keyword evidence="1 6" id="KW-0436">Ligase</keyword>
<sequence>MNILILNNFWRYPGTERWDFELVCYEELICHDTHQVTYIVNRRGRTAITAHPDSCKIYEVEDFNDSTRLAEITAQVVAEQGPMDRVIAFSENLLLPAARLREAFAIPGPDMAETLLARDKMQMKQYMHAAGVKAPRFLAVLPGSITPQVASFVREVGLPVILKPADGASSIGVSRVTSLAQLETLLGALPEGDWQLEEFIAGDIYHIDGLVDAQGELLFSTSCRYINTCLDFSFDSPLGGVMVMPGCALEDKLVAFARRCLSALGFNRCAFHLEVFLDKDEEPVFLEVGARVAGADVPYMIEHNTGVNLFKHWVDLILHDRTELTPEHRGVGAWLMFGLPEQLPQQVNGVTEFVGKIPSVYRQHLPQVGSELIKEGGYCALQSGRFLFSSPCATQLAKDVEQVLQEFHIDLQTLEG</sequence>
<gene>
    <name evidence="6" type="ORF">C3B51_01675</name>
</gene>
<reference evidence="6 7" key="1">
    <citation type="submission" date="2018-01" db="EMBL/GenBank/DDBJ databases">
        <title>Co-occurrence of chitin degradation, pigmentation and bioactivity in marine Pseudoalteromonas.</title>
        <authorList>
            <person name="Paulsen S."/>
            <person name="Gram L."/>
            <person name="Machado H."/>
        </authorList>
    </citation>
    <scope>NUCLEOTIDE SEQUENCE [LARGE SCALE GENOMIC DNA]</scope>
    <source>
        <strain evidence="6 7">S1946</strain>
    </source>
</reference>
<feature type="domain" description="ATP-grasp" evidence="5">
    <location>
        <begin position="124"/>
        <end position="318"/>
    </location>
</feature>
<dbReference type="GO" id="GO:0005524">
    <property type="term" value="F:ATP binding"/>
    <property type="evidence" value="ECO:0007669"/>
    <property type="project" value="UniProtKB-UniRule"/>
</dbReference>